<keyword evidence="1" id="KW-0812">Transmembrane</keyword>
<dbReference type="Pfam" id="PF13231">
    <property type="entry name" value="PMT_2"/>
    <property type="match status" value="1"/>
</dbReference>
<dbReference type="AlphaFoldDB" id="A0A832I1U8"/>
<feature type="transmembrane region" description="Helical" evidence="1">
    <location>
        <begin position="287"/>
        <end position="304"/>
    </location>
</feature>
<name>A0A832I1U8_UNCEI</name>
<feature type="transmembrane region" description="Helical" evidence="1">
    <location>
        <begin position="99"/>
        <end position="117"/>
    </location>
</feature>
<feature type="transmembrane region" description="Helical" evidence="1">
    <location>
        <begin position="351"/>
        <end position="369"/>
    </location>
</feature>
<evidence type="ECO:0000313" key="3">
    <source>
        <dbReference type="EMBL" id="HGZ42161.1"/>
    </source>
</evidence>
<keyword evidence="1" id="KW-0472">Membrane</keyword>
<gene>
    <name evidence="3" type="ORF">ENR23_01820</name>
</gene>
<reference evidence="3" key="1">
    <citation type="journal article" date="2020" name="mSystems">
        <title>Genome- and Community-Level Interaction Insights into Carbon Utilization and Element Cycling Functions of Hydrothermarchaeota in Hydrothermal Sediment.</title>
        <authorList>
            <person name="Zhou Z."/>
            <person name="Liu Y."/>
            <person name="Xu W."/>
            <person name="Pan J."/>
            <person name="Luo Z.H."/>
            <person name="Li M."/>
        </authorList>
    </citation>
    <scope>NUCLEOTIDE SEQUENCE [LARGE SCALE GENOMIC DNA]</scope>
    <source>
        <strain evidence="3">SpSt-381</strain>
    </source>
</reference>
<evidence type="ECO:0000259" key="2">
    <source>
        <dbReference type="Pfam" id="PF13231"/>
    </source>
</evidence>
<protein>
    <recommendedName>
        <fullName evidence="2">Glycosyltransferase RgtA/B/C/D-like domain-containing protein</fullName>
    </recommendedName>
</protein>
<proteinExistence type="predicted"/>
<dbReference type="EMBL" id="DSQF01000003">
    <property type="protein sequence ID" value="HGZ42161.1"/>
    <property type="molecule type" value="Genomic_DNA"/>
</dbReference>
<comment type="caution">
    <text evidence="3">The sequence shown here is derived from an EMBL/GenBank/DDBJ whole genome shotgun (WGS) entry which is preliminary data.</text>
</comment>
<organism evidence="3">
    <name type="scientific">Eiseniibacteriota bacterium</name>
    <dbReference type="NCBI Taxonomy" id="2212470"/>
    <lineage>
        <taxon>Bacteria</taxon>
        <taxon>Candidatus Eiseniibacteriota</taxon>
    </lineage>
</organism>
<feature type="transmembrane region" description="Helical" evidence="1">
    <location>
        <begin position="375"/>
        <end position="395"/>
    </location>
</feature>
<feature type="transmembrane region" description="Helical" evidence="1">
    <location>
        <begin position="213"/>
        <end position="233"/>
    </location>
</feature>
<keyword evidence="1" id="KW-1133">Transmembrane helix</keyword>
<sequence length="524" mass="57847">MAERRTDPSARPPASRTWLVVALALLALRLPGGSGPMSDPHVWRQLDTHHVALDFHRHGIDLFHPAVTWLGDHRTIILNFPITEALSALLYRAFGPDPWWDRMVSLAFFVVATLYLLGLARRLMPERAARLATLAWLAFPLGQYFSFVPHIEFTVIAGVNGFAYHGVRALTERSWRHAAGAALAGALAALVKGPYLAVALAPLALLLLRTWSWGNAARAALALAVPVAAFLWWRGHADAVNARVPDWTFLPDFYKEVNPLWRWMGTLAERQDPDNWFVIARRLWREVATPLGVAFAAAALLHPAPPGEGDAPGVRRAPLGARPFLAASGLALAFHVAFFFRLNLWHNYYQVPFLAPAALAVGLGADLAWRRLPRLGPLPLGAAAFALFLALAAWAPWRLGYRWVDWVRIEAAKRAAQIVPPGGLVVASDVTTLPPTDPRLLARMDRYGWPMRAHEITAERLARLRAYGARWVVVVRDDARPDVAPPAFLGPALAAHEPVLHAGRRIGELWVYDLDRGGWQGGGR</sequence>
<evidence type="ECO:0000256" key="1">
    <source>
        <dbReference type="SAM" id="Phobius"/>
    </source>
</evidence>
<accession>A0A832I1U8</accession>
<feature type="transmembrane region" description="Helical" evidence="1">
    <location>
        <begin position="183"/>
        <end position="207"/>
    </location>
</feature>
<feature type="transmembrane region" description="Helical" evidence="1">
    <location>
        <begin position="324"/>
        <end position="344"/>
    </location>
</feature>
<dbReference type="InterPro" id="IPR038731">
    <property type="entry name" value="RgtA/B/C-like"/>
</dbReference>
<feature type="domain" description="Glycosyltransferase RgtA/B/C/D-like" evidence="2">
    <location>
        <begin position="81"/>
        <end position="233"/>
    </location>
</feature>
<feature type="transmembrane region" description="Helical" evidence="1">
    <location>
        <begin position="153"/>
        <end position="171"/>
    </location>
</feature>